<reference evidence="2" key="2">
    <citation type="journal article" date="2023" name="Plants (Basel)">
        <title>Annotation of the Turnera subulata (Passifloraceae) Draft Genome Reveals the S-Locus Evolved after the Divergence of Turneroideae from Passifloroideae in a Stepwise Manner.</title>
        <authorList>
            <person name="Henning P.M."/>
            <person name="Roalson E.H."/>
            <person name="Mir W."/>
            <person name="McCubbin A.G."/>
            <person name="Shore J.S."/>
        </authorList>
    </citation>
    <scope>NUCLEOTIDE SEQUENCE</scope>
    <source>
        <strain evidence="2">F60SS</strain>
    </source>
</reference>
<comment type="caution">
    <text evidence="2">The sequence shown here is derived from an EMBL/GenBank/DDBJ whole genome shotgun (WGS) entry which is preliminary data.</text>
</comment>
<reference evidence="2" key="1">
    <citation type="submission" date="2022-02" db="EMBL/GenBank/DDBJ databases">
        <authorList>
            <person name="Henning P.M."/>
            <person name="McCubbin A.G."/>
            <person name="Shore J.S."/>
        </authorList>
    </citation>
    <scope>NUCLEOTIDE SEQUENCE</scope>
    <source>
        <strain evidence="2">F60SS</strain>
        <tissue evidence="2">Leaves</tissue>
    </source>
</reference>
<name>A0A9Q0G101_9ROSI</name>
<dbReference type="Pfam" id="PF11595">
    <property type="entry name" value="DUF3245"/>
    <property type="match status" value="1"/>
</dbReference>
<dbReference type="EMBL" id="JAKUCV010002847">
    <property type="protein sequence ID" value="KAJ4841227.1"/>
    <property type="molecule type" value="Genomic_DNA"/>
</dbReference>
<dbReference type="PANTHER" id="PTHR35741">
    <property type="entry name" value="FACTOR CWC22-LIKE PROTEIN, PUTATIVE (DUF3245)-RELATED"/>
    <property type="match status" value="1"/>
</dbReference>
<accession>A0A9Q0G101</accession>
<feature type="compositionally biased region" description="Basic and acidic residues" evidence="1">
    <location>
        <begin position="127"/>
        <end position="140"/>
    </location>
</feature>
<keyword evidence="3" id="KW-1185">Reference proteome</keyword>
<organism evidence="2 3">
    <name type="scientific">Turnera subulata</name>
    <dbReference type="NCBI Taxonomy" id="218843"/>
    <lineage>
        <taxon>Eukaryota</taxon>
        <taxon>Viridiplantae</taxon>
        <taxon>Streptophyta</taxon>
        <taxon>Embryophyta</taxon>
        <taxon>Tracheophyta</taxon>
        <taxon>Spermatophyta</taxon>
        <taxon>Magnoliopsida</taxon>
        <taxon>eudicotyledons</taxon>
        <taxon>Gunneridae</taxon>
        <taxon>Pentapetalae</taxon>
        <taxon>rosids</taxon>
        <taxon>fabids</taxon>
        <taxon>Malpighiales</taxon>
        <taxon>Passifloraceae</taxon>
        <taxon>Turnera</taxon>
    </lineage>
</organism>
<gene>
    <name evidence="2" type="ORF">Tsubulata_049563</name>
</gene>
<evidence type="ECO:0000256" key="1">
    <source>
        <dbReference type="SAM" id="MobiDB-lite"/>
    </source>
</evidence>
<proteinExistence type="predicted"/>
<dbReference type="OrthoDB" id="1908779at2759"/>
<dbReference type="InterPro" id="IPR021641">
    <property type="entry name" value="DUF3245"/>
</dbReference>
<sequence>MFTLDDRLVLQTLEFQEGEKIKCGFGENISKGYRFPKLDRCNRSKMIALRIARVTVRQEANSNMSASDVQQKPKTRSTPQILVLDKAYKLAEQWVNNMSKGVEDDPKTVETEGRPARLGLGAKVVKQSEVRHSNDPIERKLHAKLQAGKNKVARSTEDTNPSARDVQND</sequence>
<feature type="non-terminal residue" evidence="2">
    <location>
        <position position="1"/>
    </location>
</feature>
<dbReference type="Proteomes" id="UP001141552">
    <property type="component" value="Unassembled WGS sequence"/>
</dbReference>
<evidence type="ECO:0000313" key="2">
    <source>
        <dbReference type="EMBL" id="KAJ4841227.1"/>
    </source>
</evidence>
<protein>
    <submittedName>
        <fullName evidence="2">Uncharacterized protein</fullName>
    </submittedName>
</protein>
<dbReference type="AlphaFoldDB" id="A0A9Q0G101"/>
<dbReference type="PANTHER" id="PTHR35741:SF1">
    <property type="entry name" value="FACTOR CWC22-LIKE PROTEIN, PUTATIVE (DUF3245)-RELATED"/>
    <property type="match status" value="1"/>
</dbReference>
<feature type="region of interest" description="Disordered" evidence="1">
    <location>
        <begin position="127"/>
        <end position="169"/>
    </location>
</feature>
<evidence type="ECO:0000313" key="3">
    <source>
        <dbReference type="Proteomes" id="UP001141552"/>
    </source>
</evidence>